<dbReference type="SUPFAM" id="SSF75011">
    <property type="entry name" value="3-carboxy-cis,cis-mucoante lactonizing enzyme"/>
    <property type="match status" value="1"/>
</dbReference>
<name>A0ABW2XEI7_9ACTN</name>
<evidence type="ECO:0000313" key="4">
    <source>
        <dbReference type="Proteomes" id="UP001597063"/>
    </source>
</evidence>
<evidence type="ECO:0000259" key="2">
    <source>
        <dbReference type="Pfam" id="PF13449"/>
    </source>
</evidence>
<dbReference type="InterPro" id="IPR027372">
    <property type="entry name" value="Phytase-like_dom"/>
</dbReference>
<keyword evidence="1" id="KW-0732">Signal</keyword>
<reference evidence="4" key="1">
    <citation type="journal article" date="2019" name="Int. J. Syst. Evol. Microbiol.">
        <title>The Global Catalogue of Microorganisms (GCM) 10K type strain sequencing project: providing services to taxonomists for standard genome sequencing and annotation.</title>
        <authorList>
            <consortium name="The Broad Institute Genomics Platform"/>
            <consortium name="The Broad Institute Genome Sequencing Center for Infectious Disease"/>
            <person name="Wu L."/>
            <person name="Ma J."/>
        </authorList>
    </citation>
    <scope>NUCLEOTIDE SEQUENCE [LARGE SCALE GENOMIC DNA]</scope>
    <source>
        <strain evidence="4">JCM 9371</strain>
    </source>
</reference>
<feature type="chain" id="PRO_5046281946" evidence="1">
    <location>
        <begin position="27"/>
        <end position="359"/>
    </location>
</feature>
<feature type="signal peptide" evidence="1">
    <location>
        <begin position="1"/>
        <end position="26"/>
    </location>
</feature>
<keyword evidence="4" id="KW-1185">Reference proteome</keyword>
<proteinExistence type="predicted"/>
<gene>
    <name evidence="3" type="ORF">ACFQZM_08290</name>
</gene>
<accession>A0ABW2XEI7</accession>
<organism evidence="3 4">
    <name type="scientific">Actinomadura fibrosa</name>
    <dbReference type="NCBI Taxonomy" id="111802"/>
    <lineage>
        <taxon>Bacteria</taxon>
        <taxon>Bacillati</taxon>
        <taxon>Actinomycetota</taxon>
        <taxon>Actinomycetes</taxon>
        <taxon>Streptosporangiales</taxon>
        <taxon>Thermomonosporaceae</taxon>
        <taxon>Actinomadura</taxon>
    </lineage>
</organism>
<feature type="domain" description="Phytase-like" evidence="2">
    <location>
        <begin position="56"/>
        <end position="341"/>
    </location>
</feature>
<dbReference type="PANTHER" id="PTHR37957:SF1">
    <property type="entry name" value="PHYTASE-LIKE DOMAIN-CONTAINING PROTEIN"/>
    <property type="match status" value="1"/>
</dbReference>
<evidence type="ECO:0000313" key="3">
    <source>
        <dbReference type="EMBL" id="MFD0684490.1"/>
    </source>
</evidence>
<evidence type="ECO:0000256" key="1">
    <source>
        <dbReference type="SAM" id="SignalP"/>
    </source>
</evidence>
<dbReference type="PANTHER" id="PTHR37957">
    <property type="entry name" value="BLR7070 PROTEIN"/>
    <property type="match status" value="1"/>
</dbReference>
<dbReference type="Proteomes" id="UP001597063">
    <property type="component" value="Unassembled WGS sequence"/>
</dbReference>
<protein>
    <submittedName>
        <fullName evidence="3">Esterase-like activity of phytase family protein</fullName>
    </submittedName>
</protein>
<comment type="caution">
    <text evidence="3">The sequence shown here is derived from an EMBL/GenBank/DDBJ whole genome shotgun (WGS) entry which is preliminary data.</text>
</comment>
<dbReference type="RefSeq" id="WP_131761167.1">
    <property type="nucleotide sequence ID" value="NZ_CAACUY010000150.1"/>
</dbReference>
<dbReference type="Pfam" id="PF13449">
    <property type="entry name" value="Phytase-like"/>
    <property type="match status" value="1"/>
</dbReference>
<sequence length="359" mass="36744">MRSCHRFIPAVGLAVLAVGGVTPAGAAARPVAACSPSASLLGFSDALDKIRVGGTDVGGLSSLSLTGSGGAVALVDNIGTTPARFYDLSLRIRQGRPAVAARGVTTLKRPDGTAYTGADFDGEGLVAERGGRTILASSETEPSIRRFDRTSGRQLAELPVPARFRVAPAGEAVRNATFEALAATPDGSTLYAGMEGALSGDAPGPQRIVRYSGRSGGAYVPSAQYAYRTDPALGLVELAALPDGGLLALERGFTSGVGNTVRVYQASTRGARDVSDVPSLASAPGAALKKKLVVDLVTCPPSGATAKQPQPNPLLDNIEGMALGGRTPDGRRVLYLISDDNAGATQTTRVYALAVRVRT</sequence>
<dbReference type="EMBL" id="JBHTGP010000003">
    <property type="protein sequence ID" value="MFD0684490.1"/>
    <property type="molecule type" value="Genomic_DNA"/>
</dbReference>